<accession>A0AAN9YPZ7</accession>
<sequence length="230" mass="25602">MSKFAWILALFWGVIVTGASIYSIVTLAMYSPSEVNAKIFLEQPLVQVLGFLAAILWGVRFWFQVRHVSRRGYYFDYKGEQSVLKSLGVKFLVASIAVGLVGHILSAAKSISSGFPLPMLVFLNISLFGFVIMACLHRPENALQWAAVESASGVVYYIWRRENHLRQDARPQDIPLQPLPPRVLAPPALPAPPPVHIRHSVRSARLQPRLEGWESVDTLIGEEPLGAAYV</sequence>
<evidence type="ECO:0000313" key="2">
    <source>
        <dbReference type="EMBL" id="KAK7754653.1"/>
    </source>
</evidence>
<dbReference type="EMBL" id="JAKJXP020000019">
    <property type="protein sequence ID" value="KAK7754653.1"/>
    <property type="molecule type" value="Genomic_DNA"/>
</dbReference>
<feature type="transmembrane region" description="Helical" evidence="1">
    <location>
        <begin position="7"/>
        <end position="25"/>
    </location>
</feature>
<dbReference type="AlphaFoldDB" id="A0AAN9YPZ7"/>
<keyword evidence="1" id="KW-0812">Transmembrane</keyword>
<keyword evidence="1" id="KW-0472">Membrane</keyword>
<gene>
    <name evidence="2" type="ORF">SLS62_003437</name>
</gene>
<evidence type="ECO:0000256" key="1">
    <source>
        <dbReference type="SAM" id="Phobius"/>
    </source>
</evidence>
<feature type="transmembrane region" description="Helical" evidence="1">
    <location>
        <begin position="83"/>
        <end position="105"/>
    </location>
</feature>
<keyword evidence="3" id="KW-1185">Reference proteome</keyword>
<reference evidence="2 3" key="1">
    <citation type="submission" date="2024-02" db="EMBL/GenBank/DDBJ databases">
        <title>De novo assembly and annotation of 12 fungi associated with fruit tree decline syndrome in Ontario, Canada.</title>
        <authorList>
            <person name="Sulman M."/>
            <person name="Ellouze W."/>
            <person name="Ilyukhin E."/>
        </authorList>
    </citation>
    <scope>NUCLEOTIDE SEQUENCE [LARGE SCALE GENOMIC DNA]</scope>
    <source>
        <strain evidence="2 3">M11/M66-122</strain>
    </source>
</reference>
<feature type="transmembrane region" description="Helical" evidence="1">
    <location>
        <begin position="117"/>
        <end position="136"/>
    </location>
</feature>
<organism evidence="2 3">
    <name type="scientific">Diatrype stigma</name>
    <dbReference type="NCBI Taxonomy" id="117547"/>
    <lineage>
        <taxon>Eukaryota</taxon>
        <taxon>Fungi</taxon>
        <taxon>Dikarya</taxon>
        <taxon>Ascomycota</taxon>
        <taxon>Pezizomycotina</taxon>
        <taxon>Sordariomycetes</taxon>
        <taxon>Xylariomycetidae</taxon>
        <taxon>Xylariales</taxon>
        <taxon>Diatrypaceae</taxon>
        <taxon>Diatrype</taxon>
    </lineage>
</organism>
<proteinExistence type="predicted"/>
<dbReference type="Proteomes" id="UP001320420">
    <property type="component" value="Unassembled WGS sequence"/>
</dbReference>
<keyword evidence="1" id="KW-1133">Transmembrane helix</keyword>
<protein>
    <submittedName>
        <fullName evidence="2">Uncharacterized protein</fullName>
    </submittedName>
</protein>
<name>A0AAN9YPZ7_9PEZI</name>
<comment type="caution">
    <text evidence="2">The sequence shown here is derived from an EMBL/GenBank/DDBJ whole genome shotgun (WGS) entry which is preliminary data.</text>
</comment>
<feature type="transmembrane region" description="Helical" evidence="1">
    <location>
        <begin position="45"/>
        <end position="63"/>
    </location>
</feature>
<evidence type="ECO:0000313" key="3">
    <source>
        <dbReference type="Proteomes" id="UP001320420"/>
    </source>
</evidence>